<protein>
    <submittedName>
        <fullName evidence="1">Uncharacterized protein</fullName>
    </submittedName>
</protein>
<dbReference type="EMBL" id="JAQQWK010000011">
    <property type="protein sequence ID" value="KAK8023533.1"/>
    <property type="molecule type" value="Genomic_DNA"/>
</dbReference>
<dbReference type="Proteomes" id="UP001444661">
    <property type="component" value="Unassembled WGS sequence"/>
</dbReference>
<sequence>MATCLRLAVGRNMRALTSDTTDGWIITVMQQDRWKEAYVYDPPGEHSTVAAALPATATATARFWKLRLLLPIRPAADAGGVG</sequence>
<gene>
    <name evidence="1" type="ORF">PG993_011599</name>
</gene>
<evidence type="ECO:0000313" key="1">
    <source>
        <dbReference type="EMBL" id="KAK8023533.1"/>
    </source>
</evidence>
<proteinExistence type="predicted"/>
<organism evidence="1 2">
    <name type="scientific">Apiospora rasikravindrae</name>
    <dbReference type="NCBI Taxonomy" id="990691"/>
    <lineage>
        <taxon>Eukaryota</taxon>
        <taxon>Fungi</taxon>
        <taxon>Dikarya</taxon>
        <taxon>Ascomycota</taxon>
        <taxon>Pezizomycotina</taxon>
        <taxon>Sordariomycetes</taxon>
        <taxon>Xylariomycetidae</taxon>
        <taxon>Amphisphaeriales</taxon>
        <taxon>Apiosporaceae</taxon>
        <taxon>Apiospora</taxon>
    </lineage>
</organism>
<accession>A0ABR1S090</accession>
<keyword evidence="2" id="KW-1185">Reference proteome</keyword>
<name>A0ABR1S090_9PEZI</name>
<reference evidence="1 2" key="1">
    <citation type="submission" date="2023-01" db="EMBL/GenBank/DDBJ databases">
        <title>Analysis of 21 Apiospora genomes using comparative genomics revels a genus with tremendous synthesis potential of carbohydrate active enzymes and secondary metabolites.</title>
        <authorList>
            <person name="Sorensen T."/>
        </authorList>
    </citation>
    <scope>NUCLEOTIDE SEQUENCE [LARGE SCALE GENOMIC DNA]</scope>
    <source>
        <strain evidence="1 2">CBS 33761</strain>
    </source>
</reference>
<comment type="caution">
    <text evidence="1">The sequence shown here is derived from an EMBL/GenBank/DDBJ whole genome shotgun (WGS) entry which is preliminary data.</text>
</comment>
<evidence type="ECO:0000313" key="2">
    <source>
        <dbReference type="Proteomes" id="UP001444661"/>
    </source>
</evidence>